<feature type="transmembrane region" description="Helical" evidence="1">
    <location>
        <begin position="83"/>
        <end position="103"/>
    </location>
</feature>
<evidence type="ECO:0000313" key="3">
    <source>
        <dbReference type="Proteomes" id="UP000063147"/>
    </source>
</evidence>
<dbReference type="EMBL" id="CP012713">
    <property type="protein sequence ID" value="ALF18878.1"/>
    <property type="molecule type" value="Genomic_DNA"/>
</dbReference>
<proteinExistence type="predicted"/>
<sequence>MVIKKIMFENEVLEVGEINEKYNPTAVKGIEGIRPLWTLWISMILWFTQNPESFLITFIDGKQLKLINSKNVMLEDDFAKEQGNMIMSIIFTTILLLAIYWIIQTLTYRNSYYY</sequence>
<keyword evidence="1" id="KW-1133">Transmembrane helix</keyword>
<dbReference type="RefSeq" id="WP_060675987.1">
    <property type="nucleotide sequence ID" value="NZ_CP012713.1"/>
</dbReference>
<dbReference type="Proteomes" id="UP000063147">
    <property type="component" value="Chromosome"/>
</dbReference>
<keyword evidence="1" id="KW-0472">Membrane</keyword>
<evidence type="ECO:0000256" key="1">
    <source>
        <dbReference type="SAM" id="Phobius"/>
    </source>
</evidence>
<dbReference type="AlphaFoldDB" id="A0A0M4RMC8"/>
<name>A0A0M4RMC8_9FUSO</name>
<evidence type="ECO:0000313" key="2">
    <source>
        <dbReference type="EMBL" id="ALF18878.1"/>
    </source>
</evidence>
<dbReference type="OrthoDB" id="9896237at2"/>
<gene>
    <name evidence="2" type="ORF">RN98_04570</name>
</gene>
<reference evidence="2 3" key="1">
    <citation type="submission" date="2015-09" db="EMBL/GenBank/DDBJ databases">
        <authorList>
            <person name="Jackson K.R."/>
            <person name="Lunt B.L."/>
            <person name="Fisher J.N.B."/>
            <person name="Gardner A.V."/>
            <person name="Bailey M.E."/>
            <person name="Deus L.M."/>
            <person name="Earl A.S."/>
            <person name="Gibby P.D."/>
            <person name="Hartmann K.A."/>
            <person name="Liu J.E."/>
            <person name="Manci A.M."/>
            <person name="Nielsen D.A."/>
            <person name="Solomon M.B."/>
            <person name="Breakwell D.P."/>
            <person name="Burnett S.H."/>
            <person name="Grose J.H."/>
        </authorList>
    </citation>
    <scope>NUCLEOTIDE SEQUENCE [LARGE SCALE GENOMIC DNA]</scope>
    <source>
        <strain evidence="2 3">KCOM 1279</strain>
    </source>
</reference>
<accession>A0A0M4RMC8</accession>
<organism evidence="2">
    <name type="scientific">Fusobacterium animalis</name>
    <dbReference type="NCBI Taxonomy" id="76859"/>
    <lineage>
        <taxon>Bacteria</taxon>
        <taxon>Fusobacteriati</taxon>
        <taxon>Fusobacteriota</taxon>
        <taxon>Fusobacteriia</taxon>
        <taxon>Fusobacteriales</taxon>
        <taxon>Fusobacteriaceae</taxon>
        <taxon>Fusobacterium</taxon>
    </lineage>
</organism>
<protein>
    <submittedName>
        <fullName evidence="2">Uncharacterized protein</fullName>
    </submittedName>
</protein>
<dbReference type="PATRIC" id="fig|76859.3.peg.910"/>
<keyword evidence="1" id="KW-0812">Transmembrane</keyword>